<evidence type="ECO:0000256" key="2">
    <source>
        <dbReference type="ARBA" id="ARBA00006171"/>
    </source>
</evidence>
<evidence type="ECO:0000256" key="1">
    <source>
        <dbReference type="ARBA" id="ARBA00001946"/>
    </source>
</evidence>
<accession>A0A2N6JVD7</accession>
<dbReference type="GO" id="GO:0046872">
    <property type="term" value="F:metal ion binding"/>
    <property type="evidence" value="ECO:0007669"/>
    <property type="project" value="UniProtKB-KW"/>
</dbReference>
<protein>
    <submittedName>
        <fullName evidence="5">HAD family hydrolase</fullName>
    </submittedName>
</protein>
<keyword evidence="4" id="KW-0460">Magnesium</keyword>
<dbReference type="PANTHER" id="PTHR46193">
    <property type="entry name" value="6-PHOSPHOGLUCONATE PHOSPHATASE"/>
    <property type="match status" value="1"/>
</dbReference>
<organism evidence="5 6">
    <name type="scientific">Fischerella muscicola CCMEE 5323</name>
    <dbReference type="NCBI Taxonomy" id="2019572"/>
    <lineage>
        <taxon>Bacteria</taxon>
        <taxon>Bacillati</taxon>
        <taxon>Cyanobacteriota</taxon>
        <taxon>Cyanophyceae</taxon>
        <taxon>Nostocales</taxon>
        <taxon>Hapalosiphonaceae</taxon>
        <taxon>Fischerella</taxon>
    </lineage>
</organism>
<dbReference type="Gene3D" id="1.10.150.240">
    <property type="entry name" value="Putative phosphatase, domain 2"/>
    <property type="match status" value="1"/>
</dbReference>
<comment type="cofactor">
    <cofactor evidence="1">
        <name>Mg(2+)</name>
        <dbReference type="ChEBI" id="CHEBI:18420"/>
    </cofactor>
</comment>
<evidence type="ECO:0000256" key="3">
    <source>
        <dbReference type="ARBA" id="ARBA00022723"/>
    </source>
</evidence>
<dbReference type="InterPro" id="IPR023198">
    <property type="entry name" value="PGP-like_dom2"/>
</dbReference>
<dbReference type="Gene3D" id="3.40.50.1000">
    <property type="entry name" value="HAD superfamily/HAD-like"/>
    <property type="match status" value="1"/>
</dbReference>
<dbReference type="PRINTS" id="PR00413">
    <property type="entry name" value="HADHALOGNASE"/>
</dbReference>
<comment type="caution">
    <text evidence="5">The sequence shown here is derived from an EMBL/GenBank/DDBJ whole genome shotgun (WGS) entry which is preliminary data.</text>
</comment>
<keyword evidence="5" id="KW-0378">Hydrolase</keyword>
<dbReference type="CDD" id="cd07526">
    <property type="entry name" value="HAD_BPGM_like"/>
    <property type="match status" value="1"/>
</dbReference>
<gene>
    <name evidence="5" type="ORF">CEN44_26905</name>
</gene>
<dbReference type="SFLD" id="SFLDG01129">
    <property type="entry name" value="C1.5:_HAD__Beta-PGM__Phosphata"/>
    <property type="match status" value="1"/>
</dbReference>
<comment type="similarity">
    <text evidence="2">Belongs to the HAD-like hydrolase superfamily. CbbY/CbbZ/Gph/YieH family.</text>
</comment>
<dbReference type="EMBL" id="NRQW01000653">
    <property type="protein sequence ID" value="PLZ83213.1"/>
    <property type="molecule type" value="Genomic_DNA"/>
</dbReference>
<name>A0A2N6JVD7_FISMU</name>
<dbReference type="InterPro" id="IPR006439">
    <property type="entry name" value="HAD-SF_hydro_IA"/>
</dbReference>
<dbReference type="SFLD" id="SFLDG01135">
    <property type="entry name" value="C1.5.6:_HAD__Beta-PGM__Phospha"/>
    <property type="match status" value="1"/>
</dbReference>
<dbReference type="InterPro" id="IPR036412">
    <property type="entry name" value="HAD-like_sf"/>
</dbReference>
<dbReference type="SUPFAM" id="SSF56784">
    <property type="entry name" value="HAD-like"/>
    <property type="match status" value="1"/>
</dbReference>
<evidence type="ECO:0000313" key="5">
    <source>
        <dbReference type="EMBL" id="PLZ83213.1"/>
    </source>
</evidence>
<dbReference type="Proteomes" id="UP000235036">
    <property type="component" value="Unassembled WGS sequence"/>
</dbReference>
<dbReference type="Pfam" id="PF00702">
    <property type="entry name" value="Hydrolase"/>
    <property type="match status" value="1"/>
</dbReference>
<dbReference type="SFLD" id="SFLDS00003">
    <property type="entry name" value="Haloacid_Dehalogenase"/>
    <property type="match status" value="1"/>
</dbReference>
<dbReference type="InterPro" id="IPR051600">
    <property type="entry name" value="Beta-PGM-like"/>
</dbReference>
<dbReference type="NCBIfam" id="TIGR01509">
    <property type="entry name" value="HAD-SF-IA-v3"/>
    <property type="match status" value="1"/>
</dbReference>
<dbReference type="InterPro" id="IPR023214">
    <property type="entry name" value="HAD_sf"/>
</dbReference>
<keyword evidence="6" id="KW-1185">Reference proteome</keyword>
<dbReference type="AlphaFoldDB" id="A0A2N6JVD7"/>
<keyword evidence="3" id="KW-0479">Metal-binding</keyword>
<proteinExistence type="inferred from homology"/>
<evidence type="ECO:0000313" key="6">
    <source>
        <dbReference type="Proteomes" id="UP000235036"/>
    </source>
</evidence>
<reference evidence="5 6" key="1">
    <citation type="submission" date="2017-08" db="EMBL/GenBank/DDBJ databases">
        <title>Genomes of Fischerella (Mastigocladus) sp. strains.</title>
        <authorList>
            <person name="Miller S.R."/>
        </authorList>
    </citation>
    <scope>NUCLEOTIDE SEQUENCE [LARGE SCALE GENOMIC DNA]</scope>
    <source>
        <strain evidence="5 6">CCMEE 5323</strain>
    </source>
</reference>
<evidence type="ECO:0000256" key="4">
    <source>
        <dbReference type="ARBA" id="ARBA00022842"/>
    </source>
</evidence>
<sequence length="215" mass="23854">MNKFNLVIFDCDGVLVDSERIANAIFLEMLKEIGLFLTLEDMFNIFVGKSTAMCVEIVKNMLGKAPPDNFANEFEQRTMQAFMTDLQPVQGIHDVLSKFKLAYCVASNSDHKWLKKALIETDLFPYFSGKIFSATEVARSKPHPDVFLYAAAKMGFSPKECVVIEDTPTGVTAGVDAGMTVFGYAELMNPEKLQAVGASVVFDDMKLLPQLLETL</sequence>
<dbReference type="PANTHER" id="PTHR46193:SF10">
    <property type="entry name" value="6-PHOSPHOGLUCONATE PHOSPHATASE"/>
    <property type="match status" value="1"/>
</dbReference>
<dbReference type="GO" id="GO:0016787">
    <property type="term" value="F:hydrolase activity"/>
    <property type="evidence" value="ECO:0007669"/>
    <property type="project" value="UniProtKB-KW"/>
</dbReference>
<dbReference type="RefSeq" id="WP_102205810.1">
    <property type="nucleotide sequence ID" value="NZ_CAWNVR010000063.1"/>
</dbReference>